<dbReference type="GO" id="GO:0016020">
    <property type="term" value="C:membrane"/>
    <property type="evidence" value="ECO:0007669"/>
    <property type="project" value="UniProtKB-SubCell"/>
</dbReference>
<dbReference type="WBParaSite" id="SBAD_0001268901-mRNA-1">
    <property type="protein sequence ID" value="SBAD_0001268901-mRNA-1"/>
    <property type="gene ID" value="SBAD_0001268901"/>
</dbReference>
<keyword evidence="3 5" id="KW-1133">Transmembrane helix</keyword>
<dbReference type="InterPro" id="IPR005828">
    <property type="entry name" value="MFS_sugar_transport-like"/>
</dbReference>
<dbReference type="InterPro" id="IPR036259">
    <property type="entry name" value="MFS_trans_sf"/>
</dbReference>
<dbReference type="PANTHER" id="PTHR24064">
    <property type="entry name" value="SOLUTE CARRIER FAMILY 22 MEMBER"/>
    <property type="match status" value="1"/>
</dbReference>
<evidence type="ECO:0000256" key="5">
    <source>
        <dbReference type="SAM" id="Phobius"/>
    </source>
</evidence>
<dbReference type="AlphaFoldDB" id="A0A183J8T5"/>
<comment type="subcellular location">
    <subcellularLocation>
        <location evidence="1">Membrane</location>
        <topology evidence="1">Multi-pass membrane protein</topology>
    </subcellularLocation>
</comment>
<feature type="transmembrane region" description="Helical" evidence="5">
    <location>
        <begin position="165"/>
        <end position="183"/>
    </location>
</feature>
<evidence type="ECO:0000256" key="3">
    <source>
        <dbReference type="ARBA" id="ARBA00022989"/>
    </source>
</evidence>
<feature type="transmembrane region" description="Helical" evidence="5">
    <location>
        <begin position="320"/>
        <end position="340"/>
    </location>
</feature>
<feature type="transmembrane region" description="Helical" evidence="5">
    <location>
        <begin position="195"/>
        <end position="216"/>
    </location>
</feature>
<sequence length="366" mass="41408">MMSIASTDWRAFAIFQFFNGYIFGHMKTTCITLLIETTDGKYRLVPFACIQWGLGFMINSIVLYLANDWRMFIVIVNLISSPLIYFYLLFQESYRWLLARGDLRGAADVMTELNSERWAKGDRENNVDGEITSEQLIMLLPDNESKRNFHSCFYLFLEKSTCRTTIVLMLMMVTYGMVGSWFHSGNDAISVDINIHFLLHGALTFWISSVIVLLDLKVPKLGYKPQLLFGMSLLAVCFAVTLFFNVTSYQAPRHIIYIATSIAAITDSSIVLMMICHTTAAVYPTVVRSKAFGLLFACENLGSIIMTILLSDYFSNGPVVGHFTCEALVIGAVLLAILYFPETKFMITREFLIDVFPTYNSNIGQS</sequence>
<protein>
    <submittedName>
        <fullName evidence="8">MFS domain-containing protein</fullName>
    </submittedName>
</protein>
<evidence type="ECO:0000256" key="4">
    <source>
        <dbReference type="ARBA" id="ARBA00023136"/>
    </source>
</evidence>
<feature type="transmembrane region" description="Helical" evidence="5">
    <location>
        <begin position="292"/>
        <end position="314"/>
    </location>
</feature>
<reference evidence="8" key="1">
    <citation type="submission" date="2016-06" db="UniProtKB">
        <authorList>
            <consortium name="WormBaseParasite"/>
        </authorList>
    </citation>
    <scope>IDENTIFICATION</scope>
</reference>
<dbReference type="GO" id="GO:0022857">
    <property type="term" value="F:transmembrane transporter activity"/>
    <property type="evidence" value="ECO:0007669"/>
    <property type="project" value="InterPro"/>
</dbReference>
<evidence type="ECO:0000313" key="6">
    <source>
        <dbReference type="EMBL" id="VDP47030.1"/>
    </source>
</evidence>
<proteinExistence type="predicted"/>
<feature type="transmembrane region" description="Helical" evidence="5">
    <location>
        <begin position="12"/>
        <end position="35"/>
    </location>
</feature>
<dbReference type="Gene3D" id="1.20.1250.20">
    <property type="entry name" value="MFS general substrate transporter like domains"/>
    <property type="match status" value="1"/>
</dbReference>
<evidence type="ECO:0000256" key="2">
    <source>
        <dbReference type="ARBA" id="ARBA00022692"/>
    </source>
</evidence>
<reference evidence="6 7" key="2">
    <citation type="submission" date="2018-11" db="EMBL/GenBank/DDBJ databases">
        <authorList>
            <consortium name="Pathogen Informatics"/>
        </authorList>
    </citation>
    <scope>NUCLEOTIDE SEQUENCE [LARGE SCALE GENOMIC DNA]</scope>
</reference>
<evidence type="ECO:0000256" key="1">
    <source>
        <dbReference type="ARBA" id="ARBA00004141"/>
    </source>
</evidence>
<dbReference type="EMBL" id="UZAM01017366">
    <property type="protein sequence ID" value="VDP47030.1"/>
    <property type="molecule type" value="Genomic_DNA"/>
</dbReference>
<keyword evidence="4 5" id="KW-0472">Membrane</keyword>
<dbReference type="OrthoDB" id="3936150at2759"/>
<keyword evidence="7" id="KW-1185">Reference proteome</keyword>
<dbReference type="Pfam" id="PF00083">
    <property type="entry name" value="Sugar_tr"/>
    <property type="match status" value="1"/>
</dbReference>
<evidence type="ECO:0000313" key="8">
    <source>
        <dbReference type="WBParaSite" id="SBAD_0001268901-mRNA-1"/>
    </source>
</evidence>
<dbReference type="SUPFAM" id="SSF103473">
    <property type="entry name" value="MFS general substrate transporter"/>
    <property type="match status" value="1"/>
</dbReference>
<gene>
    <name evidence="6" type="ORF">SBAD_LOCUS12284</name>
</gene>
<feature type="transmembrane region" description="Helical" evidence="5">
    <location>
        <begin position="44"/>
        <end position="65"/>
    </location>
</feature>
<feature type="transmembrane region" description="Helical" evidence="5">
    <location>
        <begin position="255"/>
        <end position="280"/>
    </location>
</feature>
<name>A0A183J8T5_9BILA</name>
<accession>A0A183J8T5</accession>
<evidence type="ECO:0000313" key="7">
    <source>
        <dbReference type="Proteomes" id="UP000270296"/>
    </source>
</evidence>
<feature type="transmembrane region" description="Helical" evidence="5">
    <location>
        <begin position="228"/>
        <end position="249"/>
    </location>
</feature>
<feature type="transmembrane region" description="Helical" evidence="5">
    <location>
        <begin position="71"/>
        <end position="90"/>
    </location>
</feature>
<keyword evidence="2 5" id="KW-0812">Transmembrane</keyword>
<dbReference type="Proteomes" id="UP000270296">
    <property type="component" value="Unassembled WGS sequence"/>
</dbReference>
<organism evidence="8">
    <name type="scientific">Soboliphyme baturini</name>
    <dbReference type="NCBI Taxonomy" id="241478"/>
    <lineage>
        <taxon>Eukaryota</taxon>
        <taxon>Metazoa</taxon>
        <taxon>Ecdysozoa</taxon>
        <taxon>Nematoda</taxon>
        <taxon>Enoplea</taxon>
        <taxon>Dorylaimia</taxon>
        <taxon>Dioctophymatida</taxon>
        <taxon>Dioctophymatoidea</taxon>
        <taxon>Soboliphymatidae</taxon>
        <taxon>Soboliphyme</taxon>
    </lineage>
</organism>